<dbReference type="Pfam" id="PF06985">
    <property type="entry name" value="HET"/>
    <property type="match status" value="1"/>
</dbReference>
<gene>
    <name evidence="2" type="ORF">HETSPECPRED_003329</name>
</gene>
<reference evidence="2" key="1">
    <citation type="submission" date="2021-03" db="EMBL/GenBank/DDBJ databases">
        <authorList>
            <person name="Tagirdzhanova G."/>
        </authorList>
    </citation>
    <scope>NUCLEOTIDE SEQUENCE</scope>
</reference>
<dbReference type="PANTHER" id="PTHR24148:SF64">
    <property type="entry name" value="HETEROKARYON INCOMPATIBILITY DOMAIN-CONTAINING PROTEIN"/>
    <property type="match status" value="1"/>
</dbReference>
<dbReference type="InterPro" id="IPR052895">
    <property type="entry name" value="HetReg/Transcr_Mod"/>
</dbReference>
<dbReference type="InterPro" id="IPR010730">
    <property type="entry name" value="HET"/>
</dbReference>
<sequence>MATPYRYHPLDEARQQIRLMTLFPGSFDDSIFLSIRKRPLAKTQIPSFEALSYVWGNASDRQDVFVQERTKLAATGTYPSSRRTTLSITSNLSQALRYIRYKEQPRVLWVDAVCVDQQNLDERGKQVMRMPDIYRSAKGVIAWLGPESSTSALAMKIIAHIGSTVTVDFKKLTINLPSDSYHSFKHFHESLQLDKEAYRAIRDLLDRSWFERLWILQELYLGRNRMHMLCGFERTSWEHFCYSLEYLQRFNASDPDKIGHGLQRVWLTMMYRERGFPNTLTGLLLRTRYLRCSDPRDKVYALLSLVSDQSSEIQPDYSKSTSETFRSIIEDSLNKGKTLRLLANCVLPGRTLSMPSWVPDWSVQSQFQETIDRFCARFDTEAHGAVIKGDILVTKGVHVTTVHVVTNNFPLDIPRAPNELLELCRKLVSEFDGSVPEMTTQSRIESLCRTLCCNTFEEAWYPPAPQWPSFPKLIEAVMNDFEWLLVNSEEAFRVCSLYAKYANQMMTGRTLAMMSNRLLGLVPEGTRPGDIICVLFGCYVPLVLRPGGGSTFKIVGGCYVDGVMRGEPFLGELPNNWSLVARWLPDDPTRPEFPGFLNGNTGRVQKEDPRLTDPLPSGWRIKSHYDEALQDWYVNDLTGEDAGFLDPRLRPTALIEQGRADIREFRLI</sequence>
<dbReference type="Pfam" id="PF26639">
    <property type="entry name" value="Het-6_barrel"/>
    <property type="match status" value="1"/>
</dbReference>
<organism evidence="2 3">
    <name type="scientific">Heterodermia speciosa</name>
    <dbReference type="NCBI Taxonomy" id="116794"/>
    <lineage>
        <taxon>Eukaryota</taxon>
        <taxon>Fungi</taxon>
        <taxon>Dikarya</taxon>
        <taxon>Ascomycota</taxon>
        <taxon>Pezizomycotina</taxon>
        <taxon>Lecanoromycetes</taxon>
        <taxon>OSLEUM clade</taxon>
        <taxon>Lecanoromycetidae</taxon>
        <taxon>Caliciales</taxon>
        <taxon>Physciaceae</taxon>
        <taxon>Heterodermia</taxon>
    </lineage>
</organism>
<feature type="domain" description="Heterokaryon incompatibility" evidence="1">
    <location>
        <begin position="48"/>
        <end position="218"/>
    </location>
</feature>
<accession>A0A8H3I5G3</accession>
<comment type="caution">
    <text evidence="2">The sequence shown here is derived from an EMBL/GenBank/DDBJ whole genome shotgun (WGS) entry which is preliminary data.</text>
</comment>
<dbReference type="PANTHER" id="PTHR24148">
    <property type="entry name" value="ANKYRIN REPEAT DOMAIN-CONTAINING PROTEIN 39 HOMOLOG-RELATED"/>
    <property type="match status" value="1"/>
</dbReference>
<dbReference type="EMBL" id="CAJPDS010000002">
    <property type="protein sequence ID" value="CAF9904040.1"/>
    <property type="molecule type" value="Genomic_DNA"/>
</dbReference>
<name>A0A8H3I5G3_9LECA</name>
<keyword evidence="3" id="KW-1185">Reference proteome</keyword>
<dbReference type="AlphaFoldDB" id="A0A8H3I5G3"/>
<evidence type="ECO:0000259" key="1">
    <source>
        <dbReference type="Pfam" id="PF06985"/>
    </source>
</evidence>
<proteinExistence type="predicted"/>
<dbReference type="Proteomes" id="UP000664521">
    <property type="component" value="Unassembled WGS sequence"/>
</dbReference>
<evidence type="ECO:0000313" key="3">
    <source>
        <dbReference type="Proteomes" id="UP000664521"/>
    </source>
</evidence>
<protein>
    <recommendedName>
        <fullName evidence="1">Heterokaryon incompatibility domain-containing protein</fullName>
    </recommendedName>
</protein>
<dbReference type="OrthoDB" id="2157530at2759"/>
<evidence type="ECO:0000313" key="2">
    <source>
        <dbReference type="EMBL" id="CAF9904040.1"/>
    </source>
</evidence>